<name>A0ACD1AGW3_9FIRM</name>
<evidence type="ECO:0000313" key="2">
    <source>
        <dbReference type="Proteomes" id="UP000594014"/>
    </source>
</evidence>
<accession>A0ACD1AGW3</accession>
<evidence type="ECO:0000313" key="1">
    <source>
        <dbReference type="EMBL" id="QOX65747.1"/>
    </source>
</evidence>
<reference evidence="1" key="1">
    <citation type="submission" date="2019-08" db="EMBL/GenBank/DDBJ databases">
        <title>Genome sequence of Clostridiales bacterium MT110.</title>
        <authorList>
            <person name="Cao J."/>
        </authorList>
    </citation>
    <scope>NUCLEOTIDE SEQUENCE</scope>
    <source>
        <strain evidence="1">MT110</strain>
    </source>
</reference>
<gene>
    <name evidence="1" type="ORF">FRZ06_21540</name>
</gene>
<proteinExistence type="predicted"/>
<dbReference type="EMBL" id="CP042469">
    <property type="protein sequence ID" value="QOX65747.1"/>
    <property type="molecule type" value="Genomic_DNA"/>
</dbReference>
<sequence length="144" mass="16998">MSILSIASNASAWRGYEYYEGKRVLSWKQTGEHEFDGEVAGSEKQVYHVIIDTEHPKKSTCNCPHAEGKRIVCKHKIALFFTVFPKEAAEYMAEIEEYEREEEEREQESYDRIVEYVHSLSKEEFRNALINSLLEAEERDHYHY</sequence>
<keyword evidence="2" id="KW-1185">Reference proteome</keyword>
<protein>
    <submittedName>
        <fullName evidence="1">SWIM zinc finger family protein</fullName>
    </submittedName>
</protein>
<organism evidence="1 2">
    <name type="scientific">Anoxybacterium hadale</name>
    <dbReference type="NCBI Taxonomy" id="3408580"/>
    <lineage>
        <taxon>Bacteria</taxon>
        <taxon>Bacillati</taxon>
        <taxon>Bacillota</taxon>
        <taxon>Clostridia</taxon>
        <taxon>Peptostreptococcales</taxon>
        <taxon>Anaerovoracaceae</taxon>
        <taxon>Anoxybacterium</taxon>
    </lineage>
</organism>
<dbReference type="Proteomes" id="UP000594014">
    <property type="component" value="Chromosome"/>
</dbReference>